<protein>
    <recommendedName>
        <fullName evidence="1">Enoyl reductase (ER) domain-containing protein</fullName>
    </recommendedName>
</protein>
<evidence type="ECO:0000313" key="3">
    <source>
        <dbReference type="Proteomes" id="UP000226431"/>
    </source>
</evidence>
<dbReference type="InterPro" id="IPR013149">
    <property type="entry name" value="ADH-like_C"/>
</dbReference>
<dbReference type="FunFam" id="3.40.50.720:FF:000481">
    <property type="entry name" value="Alcohol dehydrogenase, variant"/>
    <property type="match status" value="1"/>
</dbReference>
<dbReference type="Gene3D" id="3.90.180.10">
    <property type="entry name" value="Medium-chain alcohol dehydrogenases, catalytic domain"/>
    <property type="match status" value="1"/>
</dbReference>
<dbReference type="Gene3D" id="3.40.50.720">
    <property type="entry name" value="NAD(P)-binding Rossmann-like Domain"/>
    <property type="match status" value="1"/>
</dbReference>
<dbReference type="InterPro" id="IPR020843">
    <property type="entry name" value="ER"/>
</dbReference>
<dbReference type="InterPro" id="IPR052711">
    <property type="entry name" value="Zinc_ADH-like"/>
</dbReference>
<gene>
    <name evidence="2" type="ORF">CDD80_742</name>
</gene>
<dbReference type="OrthoDB" id="449487at2759"/>
<keyword evidence="3" id="KW-1185">Reference proteome</keyword>
<dbReference type="PANTHER" id="PTHR45033">
    <property type="match status" value="1"/>
</dbReference>
<accession>A0A2C5ZC40</accession>
<dbReference type="SUPFAM" id="SSF51735">
    <property type="entry name" value="NAD(P)-binding Rossmann-fold domains"/>
    <property type="match status" value="1"/>
</dbReference>
<evidence type="ECO:0000259" key="1">
    <source>
        <dbReference type="SMART" id="SM00829"/>
    </source>
</evidence>
<comment type="caution">
    <text evidence="2">The sequence shown here is derived from an EMBL/GenBank/DDBJ whole genome shotgun (WGS) entry which is preliminary data.</text>
</comment>
<dbReference type="EMBL" id="NJES01000125">
    <property type="protein sequence ID" value="PHH77292.1"/>
    <property type="molecule type" value="Genomic_DNA"/>
</dbReference>
<dbReference type="Pfam" id="PF08240">
    <property type="entry name" value="ADH_N"/>
    <property type="match status" value="1"/>
</dbReference>
<dbReference type="GO" id="GO:0016491">
    <property type="term" value="F:oxidoreductase activity"/>
    <property type="evidence" value="ECO:0007669"/>
    <property type="project" value="InterPro"/>
</dbReference>
<dbReference type="InterPro" id="IPR013154">
    <property type="entry name" value="ADH-like_N"/>
</dbReference>
<dbReference type="Pfam" id="PF00107">
    <property type="entry name" value="ADH_zinc_N"/>
    <property type="match status" value="1"/>
</dbReference>
<feature type="domain" description="Enoyl reductase (ER)" evidence="1">
    <location>
        <begin position="5"/>
        <end position="338"/>
    </location>
</feature>
<organism evidence="2 3">
    <name type="scientific">Ophiocordyceps camponoti-rufipedis</name>
    <dbReference type="NCBI Taxonomy" id="2004952"/>
    <lineage>
        <taxon>Eukaryota</taxon>
        <taxon>Fungi</taxon>
        <taxon>Dikarya</taxon>
        <taxon>Ascomycota</taxon>
        <taxon>Pezizomycotina</taxon>
        <taxon>Sordariomycetes</taxon>
        <taxon>Hypocreomycetidae</taxon>
        <taxon>Hypocreales</taxon>
        <taxon>Ophiocordycipitaceae</taxon>
        <taxon>Ophiocordyceps</taxon>
    </lineage>
</organism>
<sequence length="350" mass="37285">MSRVLTLKKLEGGQPGRSTIRPDEVLVQLRAVALNHRDLFLRRLLYPGLAFNRAICCDGSGVVRAVGSNISSFRTGDDVLLSPVRGWESDPIGPELDGGNHCVGGVRNSDFGTARDYMLVKAEDLVLSPRHLSAVEAAALPLAGLTAWRAVVTKARCEEGMNVLITGIGGGVALSALQFVVAMGATAFVTSGSVEKMEKARKLGAHAGVNYRDSDWGTKLRALLPASRPYLDVIIDGAGGDIVDRAVKLLRPGGAVVQYGMTVGPSLRWTMQAVMANIDIRGSTLGSRREFVDMVEFVGERGIRPVVSRCVRGLDDVEAIEGLFGDMDKGSQFGKLVIEIDGADGVSPKL</sequence>
<proteinExistence type="predicted"/>
<dbReference type="InterPro" id="IPR036291">
    <property type="entry name" value="NAD(P)-bd_dom_sf"/>
</dbReference>
<dbReference type="STRING" id="2004952.A0A2C5ZC40"/>
<dbReference type="SUPFAM" id="SSF50129">
    <property type="entry name" value="GroES-like"/>
    <property type="match status" value="1"/>
</dbReference>
<dbReference type="Proteomes" id="UP000226431">
    <property type="component" value="Unassembled WGS sequence"/>
</dbReference>
<dbReference type="AlphaFoldDB" id="A0A2C5ZC40"/>
<name>A0A2C5ZC40_9HYPO</name>
<dbReference type="SMART" id="SM00829">
    <property type="entry name" value="PKS_ER"/>
    <property type="match status" value="1"/>
</dbReference>
<evidence type="ECO:0000313" key="2">
    <source>
        <dbReference type="EMBL" id="PHH77292.1"/>
    </source>
</evidence>
<reference evidence="2 3" key="1">
    <citation type="submission" date="2017-06" db="EMBL/GenBank/DDBJ databases">
        <title>Ant-infecting Ophiocordyceps genomes reveal a high diversity of potential behavioral manipulation genes and a possible major role for enterotoxins.</title>
        <authorList>
            <person name="De Bekker C."/>
            <person name="Evans H.C."/>
            <person name="Brachmann A."/>
            <person name="Hughes D.P."/>
        </authorList>
    </citation>
    <scope>NUCLEOTIDE SEQUENCE [LARGE SCALE GENOMIC DNA]</scope>
    <source>
        <strain evidence="2 3">Map16</strain>
    </source>
</reference>
<dbReference type="PANTHER" id="PTHR45033:SF3">
    <property type="entry name" value="DEHYDROGENASE, PUTATIVE (AFU_ORTHOLOGUE AFUA_2G13270)-RELATED"/>
    <property type="match status" value="1"/>
</dbReference>
<dbReference type="InterPro" id="IPR011032">
    <property type="entry name" value="GroES-like_sf"/>
</dbReference>